<dbReference type="AlphaFoldDB" id="A0AA35LUK5"/>
<keyword evidence="1" id="KW-1133">Transmembrane helix</keyword>
<name>A0AA35LUK5_9HYPO</name>
<protein>
    <submittedName>
        <fullName evidence="2">Uncharacterized protein</fullName>
    </submittedName>
</protein>
<evidence type="ECO:0000256" key="1">
    <source>
        <dbReference type="SAM" id="Phobius"/>
    </source>
</evidence>
<dbReference type="EMBL" id="CABFNP030000704">
    <property type="protein sequence ID" value="CAI6079643.1"/>
    <property type="molecule type" value="Genomic_DNA"/>
</dbReference>
<reference evidence="2" key="1">
    <citation type="submission" date="2023-01" db="EMBL/GenBank/DDBJ databases">
        <authorList>
            <person name="Piombo E."/>
        </authorList>
    </citation>
    <scope>NUCLEOTIDE SEQUENCE</scope>
</reference>
<evidence type="ECO:0000313" key="3">
    <source>
        <dbReference type="Proteomes" id="UP001160390"/>
    </source>
</evidence>
<dbReference type="Proteomes" id="UP001160390">
    <property type="component" value="Unassembled WGS sequence"/>
</dbReference>
<sequence length="557" mass="60853">MGKILLTILPIFFIALCILALLLDGRPLSNHGQAVLDIARLIPTAYPIVFAALDSRFYKNLARWYIERPNGVNLAVLGSQSFVGALERLLFVRTQVQIGAIILAIWAMSPLGGQAGLRMVSSSEGSSKIHGKGATKGNIFALYSSSLLSSSKQRRSPSDLWDLPKVPQWTAASSESSFRDVDTNALVNGEADYVSLLGIKIQGLEVTASNVFYEFLITAPYIHLDCTANTSLSFEANPYQPAKYSLGMSPDLNGSSFRANLGQQDESRLLFASLDYSNAYFALFFCSMRLVIVQTEMQCSPSNSSANCSAKRQRLLQNSERGQNTIYGPTDEMRKALKLWQHADGSSAIYSASPTASYLAGHLSPYAGHNLIKWSEVDLGNYSRSLTTLFNTYMSASINPMGHTDVSFSKSGKNDPSPSGAILNSTAANATIVFDVYETSRAWVGVALTATLLLQLLAVLGLMLRVLVKGPDILGFASSMTRDNPYVNLPEGGSSLDGPDIARLLRGMRIQLADVRPEKEIGYISLRAVEPKYYTDGVKGYNVMDNWRPFTRGRLYT</sequence>
<organism evidence="2 3">
    <name type="scientific">Clonostachys chloroleuca</name>
    <dbReference type="NCBI Taxonomy" id="1926264"/>
    <lineage>
        <taxon>Eukaryota</taxon>
        <taxon>Fungi</taxon>
        <taxon>Dikarya</taxon>
        <taxon>Ascomycota</taxon>
        <taxon>Pezizomycotina</taxon>
        <taxon>Sordariomycetes</taxon>
        <taxon>Hypocreomycetidae</taxon>
        <taxon>Hypocreales</taxon>
        <taxon>Bionectriaceae</taxon>
        <taxon>Clonostachys</taxon>
    </lineage>
</organism>
<feature type="transmembrane region" description="Helical" evidence="1">
    <location>
        <begin position="442"/>
        <end position="464"/>
    </location>
</feature>
<comment type="caution">
    <text evidence="2">The sequence shown here is derived from an EMBL/GenBank/DDBJ whole genome shotgun (WGS) entry which is preliminary data.</text>
</comment>
<keyword evidence="1" id="KW-0812">Transmembrane</keyword>
<keyword evidence="3" id="KW-1185">Reference proteome</keyword>
<evidence type="ECO:0000313" key="2">
    <source>
        <dbReference type="EMBL" id="CAI6079643.1"/>
    </source>
</evidence>
<gene>
    <name evidence="2" type="ORF">CCHLO57077_00012784</name>
</gene>
<accession>A0AA35LUK5</accession>
<keyword evidence="1" id="KW-0472">Membrane</keyword>
<proteinExistence type="predicted"/>